<sequence>PNLLPKGELGLLNLICQSHVHERSPQPSLPWNEVSISDSVGTRRLGQRQDDC</sequence>
<reference evidence="2" key="1">
    <citation type="journal article" date="2022" name="bioRxiv">
        <title>Sequencing and chromosome-scale assembly of the giantPleurodeles waltlgenome.</title>
        <authorList>
            <person name="Brown T."/>
            <person name="Elewa A."/>
            <person name="Iarovenko S."/>
            <person name="Subramanian E."/>
            <person name="Araus A.J."/>
            <person name="Petzold A."/>
            <person name="Susuki M."/>
            <person name="Suzuki K.-i.T."/>
            <person name="Hayashi T."/>
            <person name="Toyoda A."/>
            <person name="Oliveira C."/>
            <person name="Osipova E."/>
            <person name="Leigh N.D."/>
            <person name="Simon A."/>
            <person name="Yun M.H."/>
        </authorList>
    </citation>
    <scope>NUCLEOTIDE SEQUENCE</scope>
    <source>
        <strain evidence="2">20211129_DDA</strain>
        <tissue evidence="2">Liver</tissue>
    </source>
</reference>
<comment type="caution">
    <text evidence="2">The sequence shown here is derived from an EMBL/GenBank/DDBJ whole genome shotgun (WGS) entry which is preliminary data.</text>
</comment>
<feature type="non-terminal residue" evidence="2">
    <location>
        <position position="52"/>
    </location>
</feature>
<organism evidence="2 3">
    <name type="scientific">Pleurodeles waltl</name>
    <name type="common">Iberian ribbed newt</name>
    <dbReference type="NCBI Taxonomy" id="8319"/>
    <lineage>
        <taxon>Eukaryota</taxon>
        <taxon>Metazoa</taxon>
        <taxon>Chordata</taxon>
        <taxon>Craniata</taxon>
        <taxon>Vertebrata</taxon>
        <taxon>Euteleostomi</taxon>
        <taxon>Amphibia</taxon>
        <taxon>Batrachia</taxon>
        <taxon>Caudata</taxon>
        <taxon>Salamandroidea</taxon>
        <taxon>Salamandridae</taxon>
        <taxon>Pleurodelinae</taxon>
        <taxon>Pleurodeles</taxon>
    </lineage>
</organism>
<proteinExistence type="predicted"/>
<feature type="region of interest" description="Disordered" evidence="1">
    <location>
        <begin position="22"/>
        <end position="52"/>
    </location>
</feature>
<evidence type="ECO:0000313" key="3">
    <source>
        <dbReference type="Proteomes" id="UP001066276"/>
    </source>
</evidence>
<evidence type="ECO:0000256" key="1">
    <source>
        <dbReference type="SAM" id="MobiDB-lite"/>
    </source>
</evidence>
<name>A0AAV7UPY8_PLEWA</name>
<accession>A0AAV7UPY8</accession>
<gene>
    <name evidence="2" type="ORF">NDU88_006420</name>
</gene>
<keyword evidence="3" id="KW-1185">Reference proteome</keyword>
<dbReference type="EMBL" id="JANPWB010000005">
    <property type="protein sequence ID" value="KAJ1189677.1"/>
    <property type="molecule type" value="Genomic_DNA"/>
</dbReference>
<protein>
    <submittedName>
        <fullName evidence="2">Uncharacterized protein</fullName>
    </submittedName>
</protein>
<evidence type="ECO:0000313" key="2">
    <source>
        <dbReference type="EMBL" id="KAJ1189677.1"/>
    </source>
</evidence>
<dbReference type="Proteomes" id="UP001066276">
    <property type="component" value="Chromosome 3_1"/>
</dbReference>
<feature type="non-terminal residue" evidence="2">
    <location>
        <position position="1"/>
    </location>
</feature>
<dbReference type="AlphaFoldDB" id="A0AAV7UPY8"/>